<evidence type="ECO:0000256" key="2">
    <source>
        <dbReference type="ARBA" id="ARBA00022448"/>
    </source>
</evidence>
<dbReference type="Gene3D" id="2.40.420.20">
    <property type="match status" value="1"/>
</dbReference>
<dbReference type="EMBL" id="JAXIVS010000009">
    <property type="protein sequence ID" value="MDY7229891.1"/>
    <property type="molecule type" value="Genomic_DNA"/>
</dbReference>
<dbReference type="Gene3D" id="2.40.30.170">
    <property type="match status" value="1"/>
</dbReference>
<feature type="domain" description="CusB-like barrel-sandwich hybrid" evidence="6">
    <location>
        <begin position="272"/>
        <end position="389"/>
    </location>
</feature>
<dbReference type="Pfam" id="PF25954">
    <property type="entry name" value="Beta-barrel_RND_2"/>
    <property type="match status" value="1"/>
</dbReference>
<dbReference type="PANTHER" id="PTHR30097:SF15">
    <property type="entry name" value="CATION EFFLUX SYSTEM PROTEIN CUSB"/>
    <property type="match status" value="1"/>
</dbReference>
<comment type="caution">
    <text evidence="9">The sequence shown here is derived from an EMBL/GenBank/DDBJ whole genome shotgun (WGS) entry which is preliminary data.</text>
</comment>
<dbReference type="InterPro" id="IPR058649">
    <property type="entry name" value="CzcB_C"/>
</dbReference>
<evidence type="ECO:0000256" key="1">
    <source>
        <dbReference type="ARBA" id="ARBA00009477"/>
    </source>
</evidence>
<dbReference type="InterPro" id="IPR058792">
    <property type="entry name" value="Beta-barrel_RND_2"/>
</dbReference>
<feature type="domain" description="CzcB-like C-terminal circularly permuted SH3-like" evidence="8">
    <location>
        <begin position="476"/>
        <end position="535"/>
    </location>
</feature>
<evidence type="ECO:0000259" key="4">
    <source>
        <dbReference type="Pfam" id="PF19335"/>
    </source>
</evidence>
<evidence type="ECO:0000313" key="9">
    <source>
        <dbReference type="EMBL" id="MDY7229891.1"/>
    </source>
</evidence>
<sequence>MSWFTGKPMGAGSAEFPSPHAAPLPTAPVLPGPALEYARAAIQSYEAIRAQLAQDSVEGLAPRAEEMATALRQAAEAAENHSADMAGWLRKGAEAASRLGEEKDLQEARQRFAEVSHSLISLVAGDARLQEGWHVFECPMVKGFNKWLQRGARLENPYMGQRMLACGSPSQWGPPVPAISAEGHTHGGNEVAHYTCPMHPSVKQKGPGQCPICGMDLTPVTRAEVESGVILVDDTRRQRIGVKTAVVEKAPMDLSFRALGRVTYDEKTLVDVTLKLDGYIHELRVNATGEPVKRGSVLFTLYSPELYAAQQEYLLARNSQSAANASLVGAARKRLELWGLTPAQIERIAQSGEPIENMPFLSPASGYVIEKNVVEGAAVKAGERLFRIAPLEKVWVEADVYEQDLPQVKTGLPVEVTLPYLPGKKYAGRVGYIYPALEGTTRTGRIRIELPNPGLELRPDMYADVRFVVKGGQRLQVPESAVLYTGPRRIVFVDLGEGRLKPQEVKLGLKGEDTYEVVEGLKPGDRVVTSGNFLIAAESRIRSATDSWTGGDHAGH</sequence>
<feature type="domain" description="CusB-like three alpha-helical bundle" evidence="5">
    <location>
        <begin position="305"/>
        <end position="354"/>
    </location>
</feature>
<dbReference type="Pfam" id="PF25975">
    <property type="entry name" value="CzcB_C"/>
    <property type="match status" value="1"/>
</dbReference>
<dbReference type="InterPro" id="IPR051909">
    <property type="entry name" value="MFP_Cation_Efflux"/>
</dbReference>
<gene>
    <name evidence="9" type="ORF">SYV04_26090</name>
</gene>
<dbReference type="InterPro" id="IPR045800">
    <property type="entry name" value="HMBD"/>
</dbReference>
<comment type="similarity">
    <text evidence="1">Belongs to the membrane fusion protein (MFP) (TC 8.A.1) family.</text>
</comment>
<dbReference type="Gene3D" id="6.10.140.730">
    <property type="match status" value="1"/>
</dbReference>
<evidence type="ECO:0000259" key="5">
    <source>
        <dbReference type="Pfam" id="PF25869"/>
    </source>
</evidence>
<feature type="region of interest" description="Disordered" evidence="3">
    <location>
        <begin position="1"/>
        <end position="20"/>
    </location>
</feature>
<dbReference type="RefSeq" id="WP_321548611.1">
    <property type="nucleotide sequence ID" value="NZ_JAXIVS010000009.1"/>
</dbReference>
<dbReference type="PANTHER" id="PTHR30097">
    <property type="entry name" value="CATION EFFLUX SYSTEM PROTEIN CUSB"/>
    <property type="match status" value="1"/>
</dbReference>
<dbReference type="InterPro" id="IPR006143">
    <property type="entry name" value="RND_pump_MFP"/>
</dbReference>
<dbReference type="NCBIfam" id="TIGR01730">
    <property type="entry name" value="RND_mfp"/>
    <property type="match status" value="1"/>
</dbReference>
<organism evidence="9 10">
    <name type="scientific">Hyalangium rubrum</name>
    <dbReference type="NCBI Taxonomy" id="3103134"/>
    <lineage>
        <taxon>Bacteria</taxon>
        <taxon>Pseudomonadati</taxon>
        <taxon>Myxococcota</taxon>
        <taxon>Myxococcia</taxon>
        <taxon>Myxococcales</taxon>
        <taxon>Cystobacterineae</taxon>
        <taxon>Archangiaceae</taxon>
        <taxon>Hyalangium</taxon>
    </lineage>
</organism>
<dbReference type="Pfam" id="PF25919">
    <property type="entry name" value="BSH_CusB"/>
    <property type="match status" value="1"/>
</dbReference>
<evidence type="ECO:0000313" key="10">
    <source>
        <dbReference type="Proteomes" id="UP001291309"/>
    </source>
</evidence>
<evidence type="ECO:0000259" key="6">
    <source>
        <dbReference type="Pfam" id="PF25919"/>
    </source>
</evidence>
<evidence type="ECO:0000259" key="7">
    <source>
        <dbReference type="Pfam" id="PF25954"/>
    </source>
</evidence>
<dbReference type="InterPro" id="IPR058790">
    <property type="entry name" value="BSH_CusB"/>
</dbReference>
<accession>A0ABU5H9G7</accession>
<protein>
    <submittedName>
        <fullName evidence="9">Efflux RND transporter periplasmic adaptor subunit</fullName>
    </submittedName>
</protein>
<evidence type="ECO:0000256" key="3">
    <source>
        <dbReference type="SAM" id="MobiDB-lite"/>
    </source>
</evidence>
<dbReference type="Pfam" id="PF19335">
    <property type="entry name" value="HMBD"/>
    <property type="match status" value="1"/>
</dbReference>
<feature type="domain" description="CusB-like beta-barrel" evidence="7">
    <location>
        <begin position="393"/>
        <end position="468"/>
    </location>
</feature>
<dbReference type="SUPFAM" id="SSF111369">
    <property type="entry name" value="HlyD-like secretion proteins"/>
    <property type="match status" value="1"/>
</dbReference>
<keyword evidence="10" id="KW-1185">Reference proteome</keyword>
<reference evidence="9 10" key="1">
    <citation type="submission" date="2023-12" db="EMBL/GenBank/DDBJ databases">
        <title>the genome sequence of Hyalangium sp. s54d21.</title>
        <authorList>
            <person name="Zhang X."/>
        </authorList>
    </citation>
    <scope>NUCLEOTIDE SEQUENCE [LARGE SCALE GENOMIC DNA]</scope>
    <source>
        <strain evidence="10">s54d21</strain>
    </source>
</reference>
<evidence type="ECO:0000259" key="8">
    <source>
        <dbReference type="Pfam" id="PF25975"/>
    </source>
</evidence>
<keyword evidence="2" id="KW-0813">Transport</keyword>
<proteinExistence type="inferred from homology"/>
<name>A0ABU5H9G7_9BACT</name>
<dbReference type="Pfam" id="PF25869">
    <property type="entry name" value="3HB_CusB"/>
    <property type="match status" value="1"/>
</dbReference>
<dbReference type="Proteomes" id="UP001291309">
    <property type="component" value="Unassembled WGS sequence"/>
</dbReference>
<feature type="domain" description="Heavy metal binding" evidence="4">
    <location>
        <begin position="193"/>
        <end position="220"/>
    </location>
</feature>
<dbReference type="InterPro" id="IPR058791">
    <property type="entry name" value="3HB_CusB"/>
</dbReference>